<gene>
    <name evidence="5" type="ORF">PN36_26485</name>
</gene>
<dbReference type="Gene3D" id="2.60.40.2030">
    <property type="match status" value="1"/>
</dbReference>
<keyword evidence="1" id="KW-0732">Signal</keyword>
<dbReference type="SMART" id="SM00237">
    <property type="entry name" value="Calx_beta"/>
    <property type="match status" value="1"/>
</dbReference>
<reference evidence="5 6" key="1">
    <citation type="journal article" date="2016" name="Front. Microbiol.">
        <title>Single-Cell (Meta-)Genomics of a Dimorphic Candidatus Thiomargarita nelsonii Reveals Genomic Plasticity.</title>
        <authorList>
            <person name="Flood B.E."/>
            <person name="Fliss P."/>
            <person name="Jones D.S."/>
            <person name="Dick G.J."/>
            <person name="Jain S."/>
            <person name="Kaster A.K."/>
            <person name="Winkel M."/>
            <person name="Mussmann M."/>
            <person name="Bailey J."/>
        </authorList>
    </citation>
    <scope>NUCLEOTIDE SEQUENCE [LARGE SCALE GENOMIC DNA]</scope>
    <source>
        <strain evidence="5">Hydrate Ridge</strain>
    </source>
</reference>
<dbReference type="PANTHER" id="PTHR48009:SF4">
    <property type="entry name" value="LEUCINE-RICH REPEAT (LRR) FAMILY PROTEIN"/>
    <property type="match status" value="1"/>
</dbReference>
<keyword evidence="2" id="KW-0677">Repeat</keyword>
<keyword evidence="6" id="KW-1185">Reference proteome</keyword>
<name>A0A4E0QLW9_9GAMM</name>
<feature type="domain" description="Calx-beta" evidence="4">
    <location>
        <begin position="161"/>
        <end position="259"/>
    </location>
</feature>
<evidence type="ECO:0000256" key="2">
    <source>
        <dbReference type="ARBA" id="ARBA00022737"/>
    </source>
</evidence>
<protein>
    <recommendedName>
        <fullName evidence="4">Calx-beta domain-containing protein</fullName>
    </recommendedName>
</protein>
<keyword evidence="3" id="KW-0106">Calcium</keyword>
<dbReference type="InterPro" id="IPR059226">
    <property type="entry name" value="Choice_anch_Q_dom"/>
</dbReference>
<dbReference type="SUPFAM" id="SSF51126">
    <property type="entry name" value="Pectin lyase-like"/>
    <property type="match status" value="1"/>
</dbReference>
<comment type="caution">
    <text evidence="5">The sequence shown here is derived from an EMBL/GenBank/DDBJ whole genome shotgun (WGS) entry which is preliminary data.</text>
</comment>
<dbReference type="InterPro" id="IPR032675">
    <property type="entry name" value="LRR_dom_sf"/>
</dbReference>
<evidence type="ECO:0000259" key="4">
    <source>
        <dbReference type="SMART" id="SM00237"/>
    </source>
</evidence>
<sequence length="457" mass="49459">MSGIYISNLDTTTLINNTIANNEANSETYGKGGGIYLELRDDTDTAYIYNNIIWNNSAAAQANDLYLNNDGNNNFMPSPVEIFSNDFDQSANGFYIAILIAIDPSNLNNLDPLFLDPGNGDYHLLAGSPCIEAGDNNAPSIPTTDKDGNPRIVNGIVDIGAYEQQVAANSYLQFSSATYNVNESGGTVSITVTRTEGSSGAVSVDYASSDDTATAGSDYTAADGTLNWDDDDAADKIFMVDIIDDSEVEENETLILSLGNVTGGAGLGEPKTAVLTITDNDSTTFKCNSVTEIPKKECKALIALYDSTDGENWLDNEGWKMTNTPCSWNGVSCQNGQVTGLSLGNNNLKGSLDKNFFKLKKLKSLVLSDNELNGTSLNNFKKLKKLETLLLNNCKLSGKIPNSLMKLKKLDELDLKDNCFSTKVSKKLKKWLDNLNPGWDENQTSCLLVGDKSQNLF</sequence>
<accession>A0A4E0QLW9</accession>
<evidence type="ECO:0000313" key="5">
    <source>
        <dbReference type="EMBL" id="TGO02349.1"/>
    </source>
</evidence>
<dbReference type="SUPFAM" id="SSF52058">
    <property type="entry name" value="L domain-like"/>
    <property type="match status" value="1"/>
</dbReference>
<dbReference type="Proteomes" id="UP000030428">
    <property type="component" value="Unassembled WGS sequence"/>
</dbReference>
<dbReference type="Gene3D" id="2.160.20.10">
    <property type="entry name" value="Single-stranded right-handed beta-helix, Pectin lyase-like"/>
    <property type="match status" value="1"/>
</dbReference>
<proteinExistence type="predicted"/>
<dbReference type="InterPro" id="IPR012334">
    <property type="entry name" value="Pectin_lyas_fold"/>
</dbReference>
<evidence type="ECO:0000313" key="6">
    <source>
        <dbReference type="Proteomes" id="UP000030428"/>
    </source>
</evidence>
<dbReference type="PANTHER" id="PTHR48009">
    <property type="entry name" value="LEUCINE-RICH REPEAT (LRR) FAMILY PROTEIN"/>
    <property type="match status" value="1"/>
</dbReference>
<dbReference type="AlphaFoldDB" id="A0A4E0QLW9"/>
<dbReference type="GO" id="GO:0016020">
    <property type="term" value="C:membrane"/>
    <property type="evidence" value="ECO:0007669"/>
    <property type="project" value="InterPro"/>
</dbReference>
<dbReference type="GO" id="GO:0007154">
    <property type="term" value="P:cell communication"/>
    <property type="evidence" value="ECO:0007669"/>
    <property type="project" value="InterPro"/>
</dbReference>
<dbReference type="InterPro" id="IPR001611">
    <property type="entry name" value="Leu-rich_rpt"/>
</dbReference>
<dbReference type="InterPro" id="IPR003644">
    <property type="entry name" value="Calx_beta"/>
</dbReference>
<dbReference type="Gene3D" id="3.80.10.10">
    <property type="entry name" value="Ribonuclease Inhibitor"/>
    <property type="match status" value="1"/>
</dbReference>
<evidence type="ECO:0000256" key="3">
    <source>
        <dbReference type="ARBA" id="ARBA00022837"/>
    </source>
</evidence>
<organism evidence="5 6">
    <name type="scientific">Candidatus Thiomargarita nelsonii</name>
    <dbReference type="NCBI Taxonomy" id="1003181"/>
    <lineage>
        <taxon>Bacteria</taxon>
        <taxon>Pseudomonadati</taxon>
        <taxon>Pseudomonadota</taxon>
        <taxon>Gammaproteobacteria</taxon>
        <taxon>Thiotrichales</taxon>
        <taxon>Thiotrichaceae</taxon>
        <taxon>Thiomargarita</taxon>
    </lineage>
</organism>
<dbReference type="EMBL" id="JSZA02000155">
    <property type="protein sequence ID" value="TGO02349.1"/>
    <property type="molecule type" value="Genomic_DNA"/>
</dbReference>
<dbReference type="SUPFAM" id="SSF141072">
    <property type="entry name" value="CalX-like"/>
    <property type="match status" value="1"/>
</dbReference>
<dbReference type="InterPro" id="IPR053213">
    <property type="entry name" value="RLP29"/>
</dbReference>
<dbReference type="Pfam" id="PF13855">
    <property type="entry name" value="LRR_8"/>
    <property type="match status" value="1"/>
</dbReference>
<evidence type="ECO:0000256" key="1">
    <source>
        <dbReference type="ARBA" id="ARBA00022729"/>
    </source>
</evidence>
<dbReference type="NCBIfam" id="NF041518">
    <property type="entry name" value="choice_anch_Q"/>
    <property type="match status" value="1"/>
</dbReference>
<dbReference type="Pfam" id="PF03160">
    <property type="entry name" value="Calx-beta"/>
    <property type="match status" value="1"/>
</dbReference>
<dbReference type="InterPro" id="IPR038081">
    <property type="entry name" value="CalX-like_sf"/>
</dbReference>
<dbReference type="InterPro" id="IPR011050">
    <property type="entry name" value="Pectin_lyase_fold/virulence"/>
</dbReference>